<proteinExistence type="inferred from homology"/>
<reference evidence="3" key="1">
    <citation type="submission" date="2025-08" db="UniProtKB">
        <authorList>
            <consortium name="RefSeq"/>
        </authorList>
    </citation>
    <scope>IDENTIFICATION</scope>
    <source>
        <tissue evidence="3">Whole Larva</tissue>
    </source>
</reference>
<dbReference type="CDD" id="cd04514">
    <property type="entry name" value="Taspase1_like"/>
    <property type="match status" value="1"/>
</dbReference>
<organism evidence="2 3">
    <name type="scientific">Nicrophorus vespilloides</name>
    <name type="common">Boreal carrion beetle</name>
    <dbReference type="NCBI Taxonomy" id="110193"/>
    <lineage>
        <taxon>Eukaryota</taxon>
        <taxon>Metazoa</taxon>
        <taxon>Ecdysozoa</taxon>
        <taxon>Arthropoda</taxon>
        <taxon>Hexapoda</taxon>
        <taxon>Insecta</taxon>
        <taxon>Pterygota</taxon>
        <taxon>Neoptera</taxon>
        <taxon>Endopterygota</taxon>
        <taxon>Coleoptera</taxon>
        <taxon>Polyphaga</taxon>
        <taxon>Staphyliniformia</taxon>
        <taxon>Silphidae</taxon>
        <taxon>Nicrophorinae</taxon>
        <taxon>Nicrophorus</taxon>
    </lineage>
</organism>
<dbReference type="SUPFAM" id="SSF56235">
    <property type="entry name" value="N-terminal nucleophile aminohydrolases (Ntn hydrolases)"/>
    <property type="match status" value="1"/>
</dbReference>
<dbReference type="Proteomes" id="UP000695000">
    <property type="component" value="Unplaced"/>
</dbReference>
<dbReference type="Gene3D" id="3.60.20.30">
    <property type="entry name" value="(Glycosyl)asparaginase"/>
    <property type="match status" value="1"/>
</dbReference>
<dbReference type="InterPro" id="IPR037464">
    <property type="entry name" value="Taspase1"/>
</dbReference>
<name>A0ABM1NGA8_NICVS</name>
<evidence type="ECO:0000256" key="1">
    <source>
        <dbReference type="ARBA" id="ARBA00010872"/>
    </source>
</evidence>
<dbReference type="InterPro" id="IPR000246">
    <property type="entry name" value="Peptidase_T2"/>
</dbReference>
<dbReference type="PANTHER" id="PTHR10188:SF8">
    <property type="entry name" value="THREONINE ASPARTASE 1"/>
    <property type="match status" value="1"/>
</dbReference>
<dbReference type="PANTHER" id="PTHR10188">
    <property type="entry name" value="L-ASPARAGINASE"/>
    <property type="match status" value="1"/>
</dbReference>
<keyword evidence="2" id="KW-1185">Reference proteome</keyword>
<dbReference type="Pfam" id="PF01112">
    <property type="entry name" value="Asparaginase_2"/>
    <property type="match status" value="1"/>
</dbReference>
<dbReference type="InterPro" id="IPR029055">
    <property type="entry name" value="Ntn_hydrolases_N"/>
</dbReference>
<comment type="similarity">
    <text evidence="1">Belongs to the Ntn-hydrolase family.</text>
</comment>
<evidence type="ECO:0000313" key="2">
    <source>
        <dbReference type="Proteomes" id="UP000695000"/>
    </source>
</evidence>
<gene>
    <name evidence="3" type="primary">LOC108568972</name>
</gene>
<sequence length="351" mass="36876">MIAVHCGAGSHSTKHHVKYNKLCSKACRAGMEVIKAGGSALEAVRAAVIILENDPLSNAGYGSNLTVEGRVECDASVMNGDNLLFGGCGSVPKVKNPVALAYEICQKQLVEQPSGLVAPSLLVGSGALKHARSKSLKIVKNKDLVSPKAERQMRKYLGIVNVKLDTVGAVCVDSTGCVASACSSGGLLLKSPGRVGQAALYGCGVWADSWAKKSEDSVAVSTTGCGEHLVQTQLAKEISDDLKNCSCPVTALYSSMTNKFINSRYLHRIKEKNAGALAVHVSKTGEGTVLWGHSTESMSVGYMRISDAKPKTLISTFSSDERVKIGSTVTVGGNNFYLSESSSDASMELQA</sequence>
<evidence type="ECO:0000313" key="3">
    <source>
        <dbReference type="RefSeq" id="XP_017785858.1"/>
    </source>
</evidence>
<accession>A0ABM1NGA8</accession>
<protein>
    <submittedName>
        <fullName evidence="3">Threonine aspartase 1-like</fullName>
    </submittedName>
</protein>
<dbReference type="RefSeq" id="XP_017785858.1">
    <property type="nucleotide sequence ID" value="XM_017930369.1"/>
</dbReference>
<dbReference type="GeneID" id="108568972"/>